<proteinExistence type="predicted"/>
<dbReference type="AlphaFoldDB" id="A0A7H4LDZ1"/>
<dbReference type="InterPro" id="IPR002156">
    <property type="entry name" value="RNaseH_domain"/>
</dbReference>
<dbReference type="Proteomes" id="UP000280104">
    <property type="component" value="Chromosome II"/>
</dbReference>
<dbReference type="InterPro" id="IPR036397">
    <property type="entry name" value="RNaseH_sf"/>
</dbReference>
<dbReference type="EMBL" id="LS480641">
    <property type="protein sequence ID" value="SPT16829.1"/>
    <property type="molecule type" value="Genomic_DNA"/>
</dbReference>
<feature type="coiled-coil region" evidence="1">
    <location>
        <begin position="180"/>
        <end position="207"/>
    </location>
</feature>
<feature type="region of interest" description="Disordered" evidence="2">
    <location>
        <begin position="208"/>
        <end position="270"/>
    </location>
</feature>
<evidence type="ECO:0000313" key="5">
    <source>
        <dbReference type="Proteomes" id="UP000280104"/>
    </source>
</evidence>
<evidence type="ECO:0000256" key="1">
    <source>
        <dbReference type="SAM" id="Coils"/>
    </source>
</evidence>
<dbReference type="GO" id="GO:0003676">
    <property type="term" value="F:nucleic acid binding"/>
    <property type="evidence" value="ECO:0007669"/>
    <property type="project" value="InterPro"/>
</dbReference>
<dbReference type="CDD" id="cd09279">
    <property type="entry name" value="RNase_HI_like"/>
    <property type="match status" value="1"/>
</dbReference>
<name>A0A7H4LDZ1_WHEAT</name>
<evidence type="ECO:0000259" key="3">
    <source>
        <dbReference type="PROSITE" id="PS50879"/>
    </source>
</evidence>
<accession>A0A7H4LDZ1</accession>
<dbReference type="Pfam" id="PF13456">
    <property type="entry name" value="RVT_3"/>
    <property type="match status" value="1"/>
</dbReference>
<evidence type="ECO:0000313" key="4">
    <source>
        <dbReference type="EMBL" id="SPT16829.1"/>
    </source>
</evidence>
<dbReference type="PANTHER" id="PTHR48475">
    <property type="entry name" value="RIBONUCLEASE H"/>
    <property type="match status" value="1"/>
</dbReference>
<sequence length="380" mass="41401">MLALLVASRKLRHYFQGHPIKVVSAYPLERVLRSPNAAGRVAGWNIELQAFQLEFSTTRVIKGAALADFVAEWTDAPEPEAGESRSLSPGSEAPDGWVMYFDGAFARHGAGAGAVLISPTQDKLYYAVQLCFQRGEKVSNNIAEYEGLIAGLKAAAALGVKRLTIKGDSQLLVNFSNKVYESRDEHMEAYLAEVRKLEKQFLGLELQHVPHDTNKEADEISKRASRHQPQEPGVFEERLFKPSAAPSAAEPAPPQEELPQPPASGAPACGPTSGARLLLALEPQEGCWTREFRAYLVQGTLSEKEEDAEHVARSWSGGWISWVLSLERLGATATSTSPSTSSMAEVEAIRTIRAGSTVKFIKGLMSWFGVPNRIITDNGS</sequence>
<protein>
    <recommendedName>
        <fullName evidence="3">RNase H type-1 domain-containing protein</fullName>
    </recommendedName>
</protein>
<keyword evidence="1" id="KW-0175">Coiled coil</keyword>
<dbReference type="PANTHER" id="PTHR48475:SF1">
    <property type="entry name" value="RNASE H TYPE-1 DOMAIN-CONTAINING PROTEIN"/>
    <property type="match status" value="1"/>
</dbReference>
<feature type="compositionally biased region" description="Pro residues" evidence="2">
    <location>
        <begin position="251"/>
        <end position="264"/>
    </location>
</feature>
<evidence type="ECO:0000256" key="2">
    <source>
        <dbReference type="SAM" id="MobiDB-lite"/>
    </source>
</evidence>
<dbReference type="SUPFAM" id="SSF53098">
    <property type="entry name" value="Ribonuclease H-like"/>
    <property type="match status" value="1"/>
</dbReference>
<dbReference type="GO" id="GO:0004523">
    <property type="term" value="F:RNA-DNA hybrid ribonuclease activity"/>
    <property type="evidence" value="ECO:0007669"/>
    <property type="project" value="InterPro"/>
</dbReference>
<dbReference type="PROSITE" id="PS50879">
    <property type="entry name" value="RNASE_H_1"/>
    <property type="match status" value="1"/>
</dbReference>
<feature type="domain" description="RNase H type-1" evidence="3">
    <location>
        <begin position="93"/>
        <end position="226"/>
    </location>
</feature>
<dbReference type="InterPro" id="IPR012337">
    <property type="entry name" value="RNaseH-like_sf"/>
</dbReference>
<feature type="compositionally biased region" description="Basic and acidic residues" evidence="2">
    <location>
        <begin position="208"/>
        <end position="222"/>
    </location>
</feature>
<gene>
    <name evidence="4" type="ORF">CAMPLR22A2D_LOCUS1429</name>
</gene>
<dbReference type="Gene3D" id="3.30.420.10">
    <property type="entry name" value="Ribonuclease H-like superfamily/Ribonuclease H"/>
    <property type="match status" value="1"/>
</dbReference>
<reference evidence="4 5" key="1">
    <citation type="submission" date="2018-05" db="EMBL/GenBank/DDBJ databases">
        <authorList>
            <person name="Thind KAUR A."/>
        </authorList>
    </citation>
    <scope>NUCLEOTIDE SEQUENCE [LARGE SCALE GENOMIC DNA]</scope>
</reference>
<organism evidence="4 5">
    <name type="scientific">Triticum aestivum</name>
    <name type="common">Wheat</name>
    <dbReference type="NCBI Taxonomy" id="4565"/>
    <lineage>
        <taxon>Eukaryota</taxon>
        <taxon>Viridiplantae</taxon>
        <taxon>Streptophyta</taxon>
        <taxon>Embryophyta</taxon>
        <taxon>Tracheophyta</taxon>
        <taxon>Spermatophyta</taxon>
        <taxon>Magnoliopsida</taxon>
        <taxon>Liliopsida</taxon>
        <taxon>Poales</taxon>
        <taxon>Poaceae</taxon>
        <taxon>BOP clade</taxon>
        <taxon>Pooideae</taxon>
        <taxon>Triticodae</taxon>
        <taxon>Triticeae</taxon>
        <taxon>Triticinae</taxon>
        <taxon>Triticum</taxon>
    </lineage>
</organism>